<feature type="compositionally biased region" description="Basic and acidic residues" evidence="1">
    <location>
        <begin position="203"/>
        <end position="217"/>
    </location>
</feature>
<protein>
    <submittedName>
        <fullName evidence="3">Os08g0114400 protein</fullName>
    </submittedName>
</protein>
<evidence type="ECO:0000313" key="3">
    <source>
        <dbReference type="EMBL" id="BAF22763.1"/>
    </source>
</evidence>
<reference evidence="4" key="6">
    <citation type="journal article" date="2008" name="Nucleic Acids Res.">
        <title>The rice annotation project database (RAP-DB): 2008 update.</title>
        <authorList>
            <consortium name="The rice annotation project (RAP)"/>
        </authorList>
    </citation>
    <scope>GENOME REANNOTATION</scope>
    <source>
        <strain evidence="4">cv. Nipponbare</strain>
    </source>
</reference>
<proteinExistence type="predicted"/>
<evidence type="ECO:0000313" key="4">
    <source>
        <dbReference type="Proteomes" id="UP000000763"/>
    </source>
</evidence>
<reference evidence="3" key="7">
    <citation type="submission" date="2012-08" db="EMBL/GenBank/DDBJ databases">
        <title>Oryza sativa nipponbare(GA3) genomic DNA, chromosome 8.</title>
        <authorList>
            <consortium name="IRGSP(International Rice Genome Sequencing Project)"/>
        </authorList>
    </citation>
    <scope>NUCLEOTIDE SEQUENCE</scope>
</reference>
<evidence type="ECO:0000313" key="2">
    <source>
        <dbReference type="EMBL" id="BAD10556.1"/>
    </source>
</evidence>
<accession>A0A0P0XB60</accession>
<sequence length="391" mass="41696">MHVLFDLNEIRSNNNKSQFIEEIIITGGGGFVFGADPGLLEKLPRAAEVAELRRAVGVVGADAEAFNGAALVDDVGAPADAQHLVAPLAGEDAVGVVSLLHLDELAGVGVLGGGAVEGEVTVLPPVRDGAVLAQRHLLQLVEHVGVRARLAVVVAPVVGDVEVDAVLRLAEVGGARLDVAHEDAELGVDVAEGPRVEVAQPHHVGDERRRPGQRDAEAGVVQEGPPDPWVPGAGGEEAVLRRADARPRRLDPVLEPDHRPAGEEDAVVGEAVGLELEQRRRQPRREAAGDVGAVPLQPLLGGPGGDEAQRRLRAEAEVVVEAVPRRGHVDAVVLPVDHLPLPRQPRHVAELVRAAPHRHLLREVRVVPRHEPHRPLELRLQLECHLQNHIK</sequence>
<name>A0A0P0XB60_ORYSJ</name>
<feature type="region of interest" description="Disordered" evidence="1">
    <location>
        <begin position="201"/>
        <end position="233"/>
    </location>
</feature>
<dbReference type="Proteomes" id="UP000000763">
    <property type="component" value="Chromosome 8"/>
</dbReference>
<gene>
    <name evidence="3" type="ordered locus">Os08g0114400</name>
    <name evidence="2" type="ORF">P0427G12.15</name>
</gene>
<evidence type="ECO:0000256" key="1">
    <source>
        <dbReference type="SAM" id="MobiDB-lite"/>
    </source>
</evidence>
<reference evidence="3" key="8">
    <citation type="submission" date="2012-08" db="EMBL/GenBank/DDBJ databases">
        <title>The Second Rice Annotation Project Meeting (RAP2).</title>
        <authorList>
            <consortium name="The Rice Annotation Project (RAP)"/>
        </authorList>
    </citation>
    <scope>NUCLEOTIDE SEQUENCE</scope>
</reference>
<dbReference type="KEGG" id="dosa:Os08g0114400"/>
<reference evidence="2" key="1">
    <citation type="submission" date="2002-08" db="EMBL/GenBank/DDBJ databases">
        <title>Oryza sativa nipponbare(GA3) genomic DNA, chromosome 8, PAC clone:P0427G12.</title>
        <authorList>
            <person name="Sasaki T."/>
            <person name="Matsumoto T."/>
            <person name="Katayose Y."/>
        </authorList>
    </citation>
    <scope>NUCLEOTIDE SEQUENCE</scope>
</reference>
<reference evidence="3" key="4">
    <citation type="journal article" date="2007" name="Genome Res.">
        <title>Curated Genome Annotation of Oryza sativa ssp. japonica and Comparative Genome Analysis with Arabidopsis thaliana.</title>
        <authorList>
            <consortium name="The Rice Annotation Project (RAP)"/>
            <person name="Itoh T."/>
            <person name="Tanaka T."/>
            <person name="Barrero R.A."/>
            <person name="Yamasaki C."/>
            <person name="Fujii Y."/>
            <person name="Hilton P.B."/>
            <person name="Antonio B.A."/>
            <person name="Aono H."/>
            <person name="Apweiler R."/>
            <person name="Bruskiewich R."/>
            <person name="Bureau T."/>
            <person name="Burr F."/>
            <person name="Costa de Oliveira A."/>
            <person name="Fuks G."/>
            <person name="Habara T."/>
            <person name="Haberer G."/>
            <person name="Han B."/>
            <person name="Harada E."/>
            <person name="Hiraki A.T."/>
            <person name="Hirochika H."/>
            <person name="Hoen D."/>
            <person name="Hokari H."/>
            <person name="Hosokawa S."/>
            <person name="Hsing Y."/>
            <person name="Ikawa H."/>
            <person name="Ikeo K."/>
            <person name="Imanishi T."/>
            <person name="Ito Y."/>
            <person name="Jaiswal P."/>
            <person name="Kanno M."/>
            <person name="Kawahara Y."/>
            <person name="Kawamura T."/>
            <person name="Kawashima H."/>
            <person name="Khurana J.P."/>
            <person name="Kikuchi S."/>
            <person name="Komatsu S."/>
            <person name="Koyanagi K.O."/>
            <person name="Kubooka H."/>
            <person name="Lieberherr D."/>
            <person name="Lin Y.C."/>
            <person name="Lonsdale D."/>
            <person name="Matsumoto T."/>
            <person name="Matsuya A."/>
            <person name="McCombie W.R."/>
            <person name="Messing J."/>
            <person name="Miyao A."/>
            <person name="Mulder N."/>
            <person name="Nagamura Y."/>
            <person name="Nam J."/>
            <person name="Namiki N."/>
            <person name="Numa H."/>
            <person name="Nurimoto S."/>
            <person name="O'donovan C."/>
            <person name="Ohyanagi H."/>
            <person name="Okido T."/>
            <person name="Oota S."/>
            <person name="Osato N."/>
            <person name="Palmer L.E."/>
            <person name="Quetier F."/>
            <person name="Raghuvanshi S."/>
            <person name="Saichi N."/>
            <person name="Sakai H."/>
            <person name="Sakai Y."/>
            <person name="Sakata K."/>
            <person name="Sakurai T."/>
            <person name="Sato F."/>
            <person name="Sato Y."/>
            <person name="Schoof H."/>
            <person name="Seki M."/>
            <person name="Shibata M."/>
            <person name="Shimizu Y."/>
            <person name="Shinozaki K."/>
            <person name="Shinso Y."/>
            <person name="Singh N.K."/>
            <person name="Smith-White B."/>
            <person name="Takeda J."/>
            <person name="Tanino M."/>
            <person name="Tatusova T."/>
            <person name="Thongjuea S."/>
            <person name="Todokoro F."/>
            <person name="Tsugane M."/>
            <person name="Tyagi A.K."/>
            <person name="Vanavichit A."/>
            <person name="Wang A."/>
            <person name="Wing R.A."/>
            <person name="Yamaguchi K."/>
            <person name="Yamamoto M."/>
            <person name="Yamamoto N."/>
            <person name="Yu Y."/>
            <person name="Zhang H."/>
            <person name="Zhao Q."/>
            <person name="Higo K."/>
            <person name="Burr B."/>
            <person name="Gojobori T."/>
            <person name="Sasaki T."/>
        </authorList>
    </citation>
    <scope>NUCLEOTIDE SEQUENCE</scope>
</reference>
<dbReference type="Gramene" id="Os08t0114400-01">
    <property type="protein sequence ID" value="Os08t0114400-01"/>
    <property type="gene ID" value="Os08g0114400"/>
</dbReference>
<reference evidence="3" key="5">
    <citation type="journal article" date="2008" name="Nucleic Acids Res.">
        <title>The Rice Annotation Project Database (RAP-DB): 2008 update.</title>
        <authorList>
            <consortium name="The Rice Annotation Project (RAP)"/>
            <person name="Tanaka T."/>
            <person name="Antonio B.A."/>
            <person name="Kikuchi S."/>
            <person name="Matsumoto T."/>
            <person name="Nagamura Y."/>
            <person name="Numa H."/>
            <person name="Sakai H."/>
            <person name="Wu J."/>
            <person name="Itoh T."/>
            <person name="Sasaki T."/>
            <person name="Aono R."/>
            <person name="Fujii Y."/>
            <person name="Habara T."/>
            <person name="Harada E."/>
            <person name="Kanno M."/>
            <person name="Kawahara Y."/>
            <person name="Kawashima H."/>
            <person name="Kubooka H."/>
            <person name="Matsuya A."/>
            <person name="Nakaoka H."/>
            <person name="Saichi N."/>
            <person name="Sanbonmatsu R."/>
            <person name="Sato Y."/>
            <person name="Shinso Y."/>
            <person name="Suzuki M."/>
            <person name="Takeda J."/>
            <person name="Tanino M."/>
            <person name="Todokoro F."/>
            <person name="Yamaguchi K."/>
            <person name="Yamamoto N."/>
            <person name="Yamasaki C."/>
            <person name="Imanishi T."/>
            <person name="Okido T."/>
            <person name="Tada M."/>
            <person name="Ikeo K."/>
            <person name="Tateno Y."/>
            <person name="Gojobori T."/>
            <person name="Lin Y.C."/>
            <person name="Wei F.J."/>
            <person name="Hsing Y.I."/>
            <person name="Zhao Q."/>
            <person name="Han B."/>
            <person name="Kramer M.R."/>
            <person name="McCombie R.W."/>
            <person name="Lonsdale D."/>
            <person name="O'Donovan C.C."/>
            <person name="Whitfield E.J."/>
            <person name="Apweiler R."/>
            <person name="Koyanagi K.O."/>
            <person name="Khurana J.P."/>
            <person name="Raghuvanshi S."/>
            <person name="Singh N.K."/>
            <person name="Tyagi A.K."/>
            <person name="Haberer G."/>
            <person name="Fujisawa M."/>
            <person name="Hosokawa S."/>
            <person name="Ito Y."/>
            <person name="Ikawa H."/>
            <person name="Shibata M."/>
            <person name="Yamamoto M."/>
            <person name="Bruskiewich R.M."/>
            <person name="Hoen D.R."/>
            <person name="Bureau TE."/>
            <person name="Namiki N."/>
            <person name="Ohyanagi H."/>
            <person name="Sakai Y."/>
            <person name="Nobushima S."/>
            <person name="Sakata K."/>
            <person name="Barrero R.A."/>
            <person name="Sato Y."/>
            <person name="Souvorov A."/>
            <person name="Smith-White B."/>
            <person name="Tatusova T."/>
            <person name="An S."/>
            <person name="An G."/>
            <person name="OOta S."/>
            <person name="Fuks G."/>
            <person name="Messing J."/>
            <person name="Christie K.R."/>
            <person name="Lieberherr D."/>
            <person name="Kim H."/>
            <person name="Zuccolo A."/>
            <person name="Wing R.A."/>
            <person name="Nobuta K."/>
            <person name="Green P.J."/>
            <person name="Lu C."/>
            <person name="Meyers BC."/>
            <person name="Chaparro C."/>
            <person name="Piegu B."/>
            <person name="Panaud O."/>
            <person name="Echeverria M."/>
        </authorList>
    </citation>
    <scope>NUCLEOTIDE SEQUENCE</scope>
</reference>
<reference evidence="3" key="3">
    <citation type="journal article" date="2006" name="Nucleic Acids Res.">
        <title>The Rice Annotation Project Database (RAP-DB): hub for Oryza sativa ssp. japonica genome information.</title>
        <authorList>
            <person name="Ohyanagi H."/>
            <person name="Tanaka T."/>
            <person name="Sakai H."/>
            <person name="Shigemoto Y."/>
            <person name="Yamaguchi K."/>
            <person name="Habara T."/>
            <person name="Fujii Y."/>
            <person name="Antonio B.A."/>
            <person name="Nagamura Y."/>
            <person name="Imanishi T."/>
            <person name="Ikeo K."/>
            <person name="Itoh T."/>
            <person name="Gojobori T."/>
            <person name="Sasaki T."/>
        </authorList>
    </citation>
    <scope>NUCLEOTIDE SEQUENCE</scope>
</reference>
<reference evidence="3 4" key="2">
    <citation type="journal article" date="2005" name="Nature">
        <title>The map-based sequence of the rice genome.</title>
        <authorList>
            <consortium name="International rice genome sequencing project (IRGSP)"/>
            <person name="Matsumoto T."/>
            <person name="Wu J."/>
            <person name="Kanamori H."/>
            <person name="Katayose Y."/>
            <person name="Fujisawa M."/>
            <person name="Namiki N."/>
            <person name="Mizuno H."/>
            <person name="Yamamoto K."/>
            <person name="Antonio B.A."/>
            <person name="Baba T."/>
            <person name="Sakata K."/>
            <person name="Nagamura Y."/>
            <person name="Aoki H."/>
            <person name="Arikawa K."/>
            <person name="Arita K."/>
            <person name="Bito T."/>
            <person name="Chiden Y."/>
            <person name="Fujitsuka N."/>
            <person name="Fukunaka R."/>
            <person name="Hamada M."/>
            <person name="Harada C."/>
            <person name="Hayashi A."/>
            <person name="Hijishita S."/>
            <person name="Honda M."/>
            <person name="Hosokawa S."/>
            <person name="Ichikawa Y."/>
            <person name="Idonuma A."/>
            <person name="Iijima M."/>
            <person name="Ikeda M."/>
            <person name="Ikeno M."/>
            <person name="Ito K."/>
            <person name="Ito S."/>
            <person name="Ito T."/>
            <person name="Ito Y."/>
            <person name="Ito Y."/>
            <person name="Iwabuchi A."/>
            <person name="Kamiya K."/>
            <person name="Karasawa W."/>
            <person name="Kurita K."/>
            <person name="Katagiri S."/>
            <person name="Kikuta A."/>
            <person name="Kobayashi H."/>
            <person name="Kobayashi N."/>
            <person name="Machita K."/>
            <person name="Maehara T."/>
            <person name="Masukawa M."/>
            <person name="Mizubayashi T."/>
            <person name="Mukai Y."/>
            <person name="Nagasaki H."/>
            <person name="Nagata Y."/>
            <person name="Naito S."/>
            <person name="Nakashima M."/>
            <person name="Nakama Y."/>
            <person name="Nakamichi Y."/>
            <person name="Nakamura M."/>
            <person name="Meguro A."/>
            <person name="Negishi M."/>
            <person name="Ohta I."/>
            <person name="Ohta T."/>
            <person name="Okamoto M."/>
            <person name="Ono N."/>
            <person name="Saji S."/>
            <person name="Sakaguchi M."/>
            <person name="Sakai K."/>
            <person name="Shibata M."/>
            <person name="Shimokawa T."/>
            <person name="Song J."/>
            <person name="Takazaki Y."/>
            <person name="Terasawa K."/>
            <person name="Tsugane M."/>
            <person name="Tsuji K."/>
            <person name="Ueda S."/>
            <person name="Waki K."/>
            <person name="Yamagata H."/>
            <person name="Yamamoto M."/>
            <person name="Yamamoto S."/>
            <person name="Yamane H."/>
            <person name="Yoshiki S."/>
            <person name="Yoshihara R."/>
            <person name="Yukawa K."/>
            <person name="Zhong H."/>
            <person name="Yano M."/>
            <person name="Yuan Q."/>
            <person name="Ouyang S."/>
            <person name="Liu J."/>
            <person name="Jones K.M."/>
            <person name="Gansberger K."/>
            <person name="Moffat K."/>
            <person name="Hill J."/>
            <person name="Bera J."/>
            <person name="Fadrosh D."/>
            <person name="Jin S."/>
            <person name="Johri S."/>
            <person name="Kim M."/>
            <person name="Overton L."/>
            <person name="Reardon M."/>
            <person name="Tsitrin T."/>
            <person name="Vuong H."/>
            <person name="Weaver B."/>
            <person name="Ciecko A."/>
            <person name="Tallon L."/>
            <person name="Jackson J."/>
            <person name="Pai G."/>
            <person name="Aken S.V."/>
            <person name="Utterback T."/>
            <person name="Reidmuller S."/>
            <person name="Feldblyum T."/>
            <person name="Hsiao J."/>
            <person name="Zismann V."/>
            <person name="Iobst S."/>
            <person name="de Vazeille A.R."/>
            <person name="Buell C.R."/>
            <person name="Ying K."/>
            <person name="Li Y."/>
            <person name="Lu T."/>
            <person name="Huang Y."/>
            <person name="Zhao Q."/>
            <person name="Feng Q."/>
            <person name="Zhang L."/>
            <person name="Zhu J."/>
            <person name="Weng Q."/>
            <person name="Mu J."/>
            <person name="Lu Y."/>
            <person name="Fan D."/>
            <person name="Liu Y."/>
            <person name="Guan J."/>
            <person name="Zhang Y."/>
            <person name="Yu S."/>
            <person name="Liu X."/>
            <person name="Zhang Y."/>
            <person name="Hong G."/>
            <person name="Han B."/>
            <person name="Choisne N."/>
            <person name="Demange N."/>
            <person name="Orjeda G."/>
            <person name="Samain S."/>
            <person name="Cattolico L."/>
            <person name="Pelletier E."/>
            <person name="Couloux A."/>
            <person name="Segurens B."/>
            <person name="Wincker P."/>
            <person name="D'Hont A."/>
            <person name="Scarpelli C."/>
            <person name="Weissenbach J."/>
            <person name="Salanoubat M."/>
            <person name="Quetier F."/>
            <person name="Yu Y."/>
            <person name="Kim H.R."/>
            <person name="Rambo T."/>
            <person name="Currie J."/>
            <person name="Collura K."/>
            <person name="Luo M."/>
            <person name="Yang T."/>
            <person name="Ammiraju J.S.S."/>
            <person name="Engler F."/>
            <person name="Soderlund C."/>
            <person name="Wing R.A."/>
            <person name="Palmer L.E."/>
            <person name="de la Bastide M."/>
            <person name="Spiegel L."/>
            <person name="Nascimento L."/>
            <person name="Zutavern T."/>
            <person name="O'Shaughnessy A."/>
            <person name="Dike S."/>
            <person name="Dedhia N."/>
            <person name="Preston R."/>
            <person name="Balija V."/>
            <person name="McCombie W.R."/>
            <person name="Chow T."/>
            <person name="Chen H."/>
            <person name="Chung M."/>
            <person name="Chen C."/>
            <person name="Shaw J."/>
            <person name="Wu H."/>
            <person name="Hsiao K."/>
            <person name="Chao Y."/>
            <person name="Chu M."/>
            <person name="Cheng C."/>
            <person name="Hour A."/>
            <person name="Lee P."/>
            <person name="Lin S."/>
            <person name="Lin Y."/>
            <person name="Liou J."/>
            <person name="Liu S."/>
            <person name="Hsing Y."/>
            <person name="Raghuvanshi S."/>
            <person name="Mohanty A."/>
            <person name="Bharti A.K."/>
            <person name="Gaur A."/>
            <person name="Gupta V."/>
            <person name="Kumar D."/>
            <person name="Ravi V."/>
            <person name="Vij S."/>
            <person name="Kapur A."/>
            <person name="Khurana P."/>
            <person name="Khurana P."/>
            <person name="Khurana J.P."/>
            <person name="Tyagi A.K."/>
            <person name="Gaikwad K."/>
            <person name="Singh A."/>
            <person name="Dalal V."/>
            <person name="Srivastava S."/>
            <person name="Dixit A."/>
            <person name="Pal A.K."/>
            <person name="Ghazi I.A."/>
            <person name="Yadav M."/>
            <person name="Pandit A."/>
            <person name="Bhargava A."/>
            <person name="Sureshbabu K."/>
            <person name="Batra K."/>
            <person name="Sharma T.R."/>
            <person name="Mohapatra T."/>
            <person name="Singh N.K."/>
            <person name="Messing J."/>
            <person name="Nelson A.B."/>
            <person name="Fuks G."/>
            <person name="Kavchok S."/>
            <person name="Keizer G."/>
            <person name="Linton E."/>
            <person name="Llaca V."/>
            <person name="Song R."/>
            <person name="Tanyolac B."/>
            <person name="Young S."/>
            <person name="Ho-Il K."/>
            <person name="Hahn J.H."/>
            <person name="Sangsakoo G."/>
            <person name="Vanavichit A."/>
            <person name="de Mattos Luiz.A.T."/>
            <person name="Zimmer P.D."/>
            <person name="Malone G."/>
            <person name="Dellagostin O."/>
            <person name="de Oliveira A.C."/>
            <person name="Bevan M."/>
            <person name="Bancroft I."/>
            <person name="Minx P."/>
            <person name="Cordum H."/>
            <person name="Wilson R."/>
            <person name="Cheng Z."/>
            <person name="Jin W."/>
            <person name="Jiang J."/>
            <person name="Leong S.A."/>
            <person name="Iwama H."/>
            <person name="Gojobori T."/>
            <person name="Itoh T."/>
            <person name="Niimura Y."/>
            <person name="Fujii Y."/>
            <person name="Habara T."/>
            <person name="Sakai H."/>
            <person name="Sato Y."/>
            <person name="Wilson G."/>
            <person name="Kumar K."/>
            <person name="McCouch S."/>
            <person name="Juretic N."/>
            <person name="Hoen D."/>
            <person name="Wright S."/>
            <person name="Bruskiewich R."/>
            <person name="Bureau T."/>
            <person name="Miyao A."/>
            <person name="Hirochika H."/>
            <person name="Nishikawa T."/>
            <person name="Kadowaki K."/>
            <person name="Sugiura M."/>
            <person name="Burr B."/>
            <person name="Sasaki T."/>
        </authorList>
    </citation>
    <scope>NUCLEOTIDE SEQUENCE [LARGE SCALE GENOMIC DNA]</scope>
    <source>
        <strain evidence="4">cv. Nipponbare</strain>
    </source>
</reference>
<organism evidence="2 4">
    <name type="scientific">Oryza sativa subsp. japonica</name>
    <name type="common">Rice</name>
    <dbReference type="NCBI Taxonomy" id="39947"/>
    <lineage>
        <taxon>Eukaryota</taxon>
        <taxon>Viridiplantae</taxon>
        <taxon>Streptophyta</taxon>
        <taxon>Embryophyta</taxon>
        <taxon>Tracheophyta</taxon>
        <taxon>Spermatophyta</taxon>
        <taxon>Magnoliopsida</taxon>
        <taxon>Liliopsida</taxon>
        <taxon>Poales</taxon>
        <taxon>Poaceae</taxon>
        <taxon>BOP clade</taxon>
        <taxon>Oryzoideae</taxon>
        <taxon>Oryzeae</taxon>
        <taxon>Oryzinae</taxon>
        <taxon>Oryza</taxon>
        <taxon>Oryza sativa</taxon>
    </lineage>
</organism>
<dbReference type="EMBL" id="AP005657">
    <property type="protein sequence ID" value="BAD10556.1"/>
    <property type="molecule type" value="Genomic_DNA"/>
</dbReference>
<dbReference type="AlphaFoldDB" id="A0A0P0XB60"/>
<dbReference type="EMBL" id="AP008214">
    <property type="protein sequence ID" value="BAF22763.1"/>
    <property type="molecule type" value="Genomic_DNA"/>
</dbReference>